<sequence length="323" mass="32934">MRRGAAESGREPDRLGDQRPASRAGGARVASQRRAGSAVTARLGVDIGGTSTRAVVVDESGVIGEAEATSGRGVVAALDVVLATAQAALESAGRPTTSSIGAGVPGVVDARAGIVRHAVNLEIDEWHLREQLEDRLGLPAAVDNDVNAAALGARRALQIEESLAYLNLGTGVAAGIVGVSGVLRGARGGAGEVGHLSVDPRGPRCGCGRRGCIEAYAGGRFVDGRALFRMPAASPERQRFGWAVASAVISLLLMVDVEHVVVGGGMARSRAALLETISNGVVALEADSTFIAGLDAHRRLQVIDPGIDVAAIGAALLSRESAR</sequence>
<keyword evidence="4" id="KW-1185">Reference proteome</keyword>
<dbReference type="EMBL" id="VHQG01000005">
    <property type="protein sequence ID" value="TPW74247.1"/>
    <property type="molecule type" value="Genomic_DNA"/>
</dbReference>
<dbReference type="InterPro" id="IPR000600">
    <property type="entry name" value="ROK"/>
</dbReference>
<accession>A0A506XY88</accession>
<name>A0A506XY88_9MICO</name>
<reference evidence="3 4" key="1">
    <citation type="submission" date="2019-06" db="EMBL/GenBank/DDBJ databases">
        <authorList>
            <person name="Li F."/>
        </authorList>
    </citation>
    <scope>NUCLEOTIDE SEQUENCE [LARGE SCALE GENOMIC DNA]</scope>
    <source>
        <strain evidence="3 4">10F1D-1</strain>
    </source>
</reference>
<protein>
    <submittedName>
        <fullName evidence="3">ROK family protein</fullName>
    </submittedName>
</protein>
<comment type="caution">
    <text evidence="3">The sequence shown here is derived from an EMBL/GenBank/DDBJ whole genome shotgun (WGS) entry which is preliminary data.</text>
</comment>
<dbReference type="PANTHER" id="PTHR18964:SF149">
    <property type="entry name" value="BIFUNCTIONAL UDP-N-ACETYLGLUCOSAMINE 2-EPIMERASE_N-ACETYLMANNOSAMINE KINASE"/>
    <property type="match status" value="1"/>
</dbReference>
<evidence type="ECO:0000313" key="3">
    <source>
        <dbReference type="EMBL" id="TPW74247.1"/>
    </source>
</evidence>
<evidence type="ECO:0000256" key="1">
    <source>
        <dbReference type="ARBA" id="ARBA00006479"/>
    </source>
</evidence>
<organism evidence="3 4">
    <name type="scientific">Schumannella soli</name>
    <dbReference type="NCBI Taxonomy" id="2590779"/>
    <lineage>
        <taxon>Bacteria</taxon>
        <taxon>Bacillati</taxon>
        <taxon>Actinomycetota</taxon>
        <taxon>Actinomycetes</taxon>
        <taxon>Micrococcales</taxon>
        <taxon>Microbacteriaceae</taxon>
        <taxon>Schumannella</taxon>
    </lineage>
</organism>
<feature type="region of interest" description="Disordered" evidence="2">
    <location>
        <begin position="1"/>
        <end position="33"/>
    </location>
</feature>
<dbReference type="Gene3D" id="3.30.420.40">
    <property type="match status" value="2"/>
</dbReference>
<dbReference type="SUPFAM" id="SSF53067">
    <property type="entry name" value="Actin-like ATPase domain"/>
    <property type="match status" value="1"/>
</dbReference>
<dbReference type="Proteomes" id="UP000316252">
    <property type="component" value="Unassembled WGS sequence"/>
</dbReference>
<comment type="similarity">
    <text evidence="1">Belongs to the ROK (NagC/XylR) family.</text>
</comment>
<gene>
    <name evidence="3" type="ORF">FJ657_16660</name>
</gene>
<feature type="compositionally biased region" description="Basic and acidic residues" evidence="2">
    <location>
        <begin position="1"/>
        <end position="17"/>
    </location>
</feature>
<evidence type="ECO:0000256" key="2">
    <source>
        <dbReference type="SAM" id="MobiDB-lite"/>
    </source>
</evidence>
<dbReference type="Pfam" id="PF00480">
    <property type="entry name" value="ROK"/>
    <property type="match status" value="1"/>
</dbReference>
<dbReference type="InterPro" id="IPR043129">
    <property type="entry name" value="ATPase_NBD"/>
</dbReference>
<evidence type="ECO:0000313" key="4">
    <source>
        <dbReference type="Proteomes" id="UP000316252"/>
    </source>
</evidence>
<dbReference type="AlphaFoldDB" id="A0A506XY88"/>
<proteinExistence type="inferred from homology"/>
<dbReference type="PANTHER" id="PTHR18964">
    <property type="entry name" value="ROK (REPRESSOR, ORF, KINASE) FAMILY"/>
    <property type="match status" value="1"/>
</dbReference>
<dbReference type="OrthoDB" id="8772678at2"/>